<gene>
    <name evidence="4" type="ORF">CSSPJE1EN2_LOCUS21202</name>
</gene>
<organism evidence="4 5">
    <name type="scientific">Sphagnum jensenii</name>
    <dbReference type="NCBI Taxonomy" id="128206"/>
    <lineage>
        <taxon>Eukaryota</taxon>
        <taxon>Viridiplantae</taxon>
        <taxon>Streptophyta</taxon>
        <taxon>Embryophyta</taxon>
        <taxon>Bryophyta</taxon>
        <taxon>Sphagnophytina</taxon>
        <taxon>Sphagnopsida</taxon>
        <taxon>Sphagnales</taxon>
        <taxon>Sphagnaceae</taxon>
        <taxon>Sphagnum</taxon>
    </lineage>
</organism>
<feature type="domain" description="Protein kinase" evidence="3">
    <location>
        <begin position="158"/>
        <end position="474"/>
    </location>
</feature>
<dbReference type="InterPro" id="IPR006843">
    <property type="entry name" value="PAP/fibrillin_dom"/>
</dbReference>
<dbReference type="SMART" id="SM00220">
    <property type="entry name" value="S_TKc"/>
    <property type="match status" value="1"/>
</dbReference>
<protein>
    <recommendedName>
        <fullName evidence="3">Protein kinase domain-containing protein</fullName>
    </recommendedName>
</protein>
<dbReference type="Gene3D" id="1.10.510.10">
    <property type="entry name" value="Transferase(Phosphotransferase) domain 1"/>
    <property type="match status" value="1"/>
</dbReference>
<dbReference type="InterPro" id="IPR011009">
    <property type="entry name" value="Kinase-like_dom_sf"/>
</dbReference>
<name>A0ABP1BTR2_9BRYO</name>
<comment type="subcellular location">
    <subcellularLocation>
        <location evidence="1">Plastid</location>
    </subcellularLocation>
</comment>
<reference evidence="4" key="1">
    <citation type="submission" date="2024-03" db="EMBL/GenBank/DDBJ databases">
        <authorList>
            <consortium name="ELIXIR-Norway"/>
            <consortium name="Elixir Norway"/>
        </authorList>
    </citation>
    <scope>NUCLEOTIDE SEQUENCE</scope>
</reference>
<keyword evidence="2" id="KW-0934">Plastid</keyword>
<evidence type="ECO:0000256" key="1">
    <source>
        <dbReference type="ARBA" id="ARBA00004474"/>
    </source>
</evidence>
<dbReference type="EMBL" id="OZ023708">
    <property type="protein sequence ID" value="CAK9879713.1"/>
    <property type="molecule type" value="Genomic_DNA"/>
</dbReference>
<dbReference type="PROSITE" id="PS50011">
    <property type="entry name" value="PROTEIN_KINASE_DOM"/>
    <property type="match status" value="1"/>
</dbReference>
<dbReference type="Proteomes" id="UP001497522">
    <property type="component" value="Chromosome 7"/>
</dbReference>
<evidence type="ECO:0000313" key="4">
    <source>
        <dbReference type="EMBL" id="CAK9879713.1"/>
    </source>
</evidence>
<dbReference type="PANTHER" id="PTHR46699">
    <property type="entry name" value="SERINE/THREONINE-PROTEIN KINASE STN8, CHLOROPLASTIC-RELATED"/>
    <property type="match status" value="1"/>
</dbReference>
<dbReference type="SUPFAM" id="SSF56112">
    <property type="entry name" value="Protein kinase-like (PK-like)"/>
    <property type="match status" value="1"/>
</dbReference>
<accession>A0ABP1BTR2</accession>
<evidence type="ECO:0000256" key="2">
    <source>
        <dbReference type="ARBA" id="ARBA00022640"/>
    </source>
</evidence>
<evidence type="ECO:0000259" key="3">
    <source>
        <dbReference type="PROSITE" id="PS50011"/>
    </source>
</evidence>
<dbReference type="InterPro" id="IPR000719">
    <property type="entry name" value="Prot_kinase_dom"/>
</dbReference>
<sequence length="758" mass="84475">MAQGHLSNCCTSSSCFERSCFLQSIRGSSNPRENGRSSFRLKLHAYPSIICRQFVVVRASLPPHHHHPSSSSSLTSAATSSFSSNKTLECPPPHGLLLRYTSLSRRTGGFVPCNAARSSALSESEEMMPTTSRRVTDNRLPQLVDVVPPVVEFKLSDFELCSHVSVGLAGRGDEVVYEGVVRNPESPLRGMRVVLRQLTGPRAQRWGHRALQVIARLVRREDLYHSYATRVHGYILPSGTASDESNTLTLVHGYYGSYSLHQWLLCHDWLPNLEARLALDEEAARRVGDDRTGGPEVSRQLRLLRVIMRDLLIGLNYVHSRGLAHTELRLQNVHISAADRHVKVGILGNAADFPGNDFGKTMVFASSDSKSAITRRLMIAFDIRCVGYMMAKMVLRELMDPAIFSLVKNFLTQGHDPAGLREFFSSLVKSASGNTGVQILDRDGGAGWNLLACMLTNKSAERISCTDALRHPFLCGPKWRVESSLEMTRWSLGSFAVRIVEDFMYGADQRNRLSQLIDLLERVNPNSSYKEWMKLLPGRWRLLYHTGKLIGLTRRQANPAVLVDNLIQDFQLSADGNSSLTMRTSVGFTVMAEDSNWSAEKTGPKGKFNVCAHTVALSEDTRLYQKDGEGSDKAALYPKQRSINHTQNHPISHPTSPEIGRRADGSLRFRKQVIPDETPASMPVIRLDVHEDLEMSMELDMKGISSLPKKVLQEVQLQIPREMFDLTNLVCATYIDSRLLILRGVSGAALLFIRSPVS</sequence>
<proteinExistence type="predicted"/>
<dbReference type="Pfam" id="PF04755">
    <property type="entry name" value="PAP_fibrillin"/>
    <property type="match status" value="1"/>
</dbReference>
<keyword evidence="5" id="KW-1185">Reference proteome</keyword>
<evidence type="ECO:0000313" key="5">
    <source>
        <dbReference type="Proteomes" id="UP001497522"/>
    </source>
</evidence>